<gene>
    <name evidence="2" type="ORF">NX782_16590</name>
</gene>
<name>A0ABT2A9D8_9BURK</name>
<evidence type="ECO:0000313" key="2">
    <source>
        <dbReference type="EMBL" id="MCS0590809.1"/>
    </source>
</evidence>
<dbReference type="PROSITE" id="PS51257">
    <property type="entry name" value="PROKAR_LIPOPROTEIN"/>
    <property type="match status" value="1"/>
</dbReference>
<dbReference type="EMBL" id="JANUGX010000020">
    <property type="protein sequence ID" value="MCS0590809.1"/>
    <property type="molecule type" value="Genomic_DNA"/>
</dbReference>
<feature type="chain" id="PRO_5045484666" description="Lipoprotein transmembrane" evidence="1">
    <location>
        <begin position="26"/>
        <end position="171"/>
    </location>
</feature>
<evidence type="ECO:0008006" key="4">
    <source>
        <dbReference type="Google" id="ProtNLM"/>
    </source>
</evidence>
<sequence>MPNLLRSVALGALALALTFALSACAPLFRQPPPVGAPLAEVTARLGQPAASYPLPDGGQVLEYRGQPMGQFQHMARIGPDGRLLSFEQVLTSENFAKVKIGQWTKDDILRNYGRPAEVSRVAFHNYEVWSYRYKEAGVWNSLMSVHFDQQGVVQQMLNGPDPMYDDRFRHR</sequence>
<comment type="caution">
    <text evidence="2">The sequence shown here is derived from an EMBL/GenBank/DDBJ whole genome shotgun (WGS) entry which is preliminary data.</text>
</comment>
<keyword evidence="1" id="KW-0732">Signal</keyword>
<evidence type="ECO:0000256" key="1">
    <source>
        <dbReference type="SAM" id="SignalP"/>
    </source>
</evidence>
<keyword evidence="3" id="KW-1185">Reference proteome</keyword>
<protein>
    <recommendedName>
        <fullName evidence="4">Lipoprotein transmembrane</fullName>
    </recommendedName>
</protein>
<proteinExistence type="predicted"/>
<feature type="signal peptide" evidence="1">
    <location>
        <begin position="1"/>
        <end position="25"/>
    </location>
</feature>
<dbReference type="Proteomes" id="UP001205560">
    <property type="component" value="Unassembled WGS sequence"/>
</dbReference>
<organism evidence="2 3">
    <name type="scientific">Massilia norwichensis</name>
    <dbReference type="NCBI Taxonomy" id="1442366"/>
    <lineage>
        <taxon>Bacteria</taxon>
        <taxon>Pseudomonadati</taxon>
        <taxon>Pseudomonadota</taxon>
        <taxon>Betaproteobacteria</taxon>
        <taxon>Burkholderiales</taxon>
        <taxon>Oxalobacteraceae</taxon>
        <taxon>Telluria group</taxon>
        <taxon>Massilia</taxon>
    </lineage>
</organism>
<accession>A0ABT2A9D8</accession>
<dbReference type="RefSeq" id="WP_258846585.1">
    <property type="nucleotide sequence ID" value="NZ_JANUGX010000020.1"/>
</dbReference>
<reference evidence="2 3" key="1">
    <citation type="submission" date="2022-08" db="EMBL/GenBank/DDBJ databases">
        <title>Reclassification of Massilia species as members of the genera Telluria, Duganella, Pseudoduganella, Mokoshia gen. nov. and Zemynaea gen. nov. using orthogonal and non-orthogonal genome-based approaches.</title>
        <authorList>
            <person name="Bowman J.P."/>
        </authorList>
    </citation>
    <scope>NUCLEOTIDE SEQUENCE [LARGE SCALE GENOMIC DNA]</scope>
    <source>
        <strain evidence="2 3">LMG 28164</strain>
    </source>
</reference>
<evidence type="ECO:0000313" key="3">
    <source>
        <dbReference type="Proteomes" id="UP001205560"/>
    </source>
</evidence>